<name>A0ABR6X010_9BURK</name>
<reference evidence="2 3" key="1">
    <citation type="submission" date="2020-08" db="EMBL/GenBank/DDBJ databases">
        <title>Novel species isolated from subtropical streams in China.</title>
        <authorList>
            <person name="Lu H."/>
        </authorList>
    </citation>
    <scope>NUCLEOTIDE SEQUENCE [LARGE SCALE GENOMIC DNA]</scope>
    <source>
        <strain evidence="2 3">KACC 16656</strain>
    </source>
</reference>
<sequence>MKSISINTQSRNELNASIIFAAMTWSLMMIFKTELIAEIGATFFNLLPMLPIAAFCFAFHRHHQRGDQTACRAISRKMGVAMALTAVFVCNFSAEKGAGFSQISAMSSYCFFAVALVVLLLIRRGRTC</sequence>
<feature type="transmembrane region" description="Helical" evidence="1">
    <location>
        <begin position="78"/>
        <end position="94"/>
    </location>
</feature>
<evidence type="ECO:0008006" key="4">
    <source>
        <dbReference type="Google" id="ProtNLM"/>
    </source>
</evidence>
<keyword evidence="1" id="KW-1133">Transmembrane helix</keyword>
<dbReference type="RefSeq" id="WP_186921107.1">
    <property type="nucleotide sequence ID" value="NZ_JACOFW010000002.1"/>
</dbReference>
<evidence type="ECO:0000256" key="1">
    <source>
        <dbReference type="SAM" id="Phobius"/>
    </source>
</evidence>
<protein>
    <recommendedName>
        <fullName evidence="4">Transmembrane protein</fullName>
    </recommendedName>
</protein>
<comment type="caution">
    <text evidence="2">The sequence shown here is derived from an EMBL/GenBank/DDBJ whole genome shotgun (WGS) entry which is preliminary data.</text>
</comment>
<feature type="transmembrane region" description="Helical" evidence="1">
    <location>
        <begin position="37"/>
        <end position="58"/>
    </location>
</feature>
<gene>
    <name evidence="2" type="ORF">H8K52_02480</name>
</gene>
<dbReference type="Proteomes" id="UP000648257">
    <property type="component" value="Unassembled WGS sequence"/>
</dbReference>
<evidence type="ECO:0000313" key="3">
    <source>
        <dbReference type="Proteomes" id="UP000648257"/>
    </source>
</evidence>
<dbReference type="EMBL" id="JACOFW010000002">
    <property type="protein sequence ID" value="MBC3806211.1"/>
    <property type="molecule type" value="Genomic_DNA"/>
</dbReference>
<proteinExistence type="predicted"/>
<feature type="transmembrane region" description="Helical" evidence="1">
    <location>
        <begin position="100"/>
        <end position="122"/>
    </location>
</feature>
<evidence type="ECO:0000313" key="2">
    <source>
        <dbReference type="EMBL" id="MBC3806211.1"/>
    </source>
</evidence>
<keyword evidence="1" id="KW-0812">Transmembrane</keyword>
<accession>A0ABR6X010</accession>
<keyword evidence="3" id="KW-1185">Reference proteome</keyword>
<organism evidence="2 3">
    <name type="scientific">Undibacterium seohonense</name>
    <dbReference type="NCBI Taxonomy" id="1344950"/>
    <lineage>
        <taxon>Bacteria</taxon>
        <taxon>Pseudomonadati</taxon>
        <taxon>Pseudomonadota</taxon>
        <taxon>Betaproteobacteria</taxon>
        <taxon>Burkholderiales</taxon>
        <taxon>Oxalobacteraceae</taxon>
        <taxon>Undibacterium</taxon>
    </lineage>
</organism>
<keyword evidence="1" id="KW-0472">Membrane</keyword>
<feature type="transmembrane region" description="Helical" evidence="1">
    <location>
        <begin position="12"/>
        <end position="31"/>
    </location>
</feature>